<keyword evidence="3 5" id="KW-0663">Pyridoxal phosphate</keyword>
<name>A0A432XQV0_9GAMM</name>
<evidence type="ECO:0000256" key="3">
    <source>
        <dbReference type="ARBA" id="ARBA00022898"/>
    </source>
</evidence>
<evidence type="ECO:0000259" key="8">
    <source>
        <dbReference type="SMART" id="SM01005"/>
    </source>
</evidence>
<dbReference type="InterPro" id="IPR029066">
    <property type="entry name" value="PLP-binding_barrel"/>
</dbReference>
<dbReference type="InterPro" id="IPR000821">
    <property type="entry name" value="Ala_racemase"/>
</dbReference>
<evidence type="ECO:0000256" key="1">
    <source>
        <dbReference type="ARBA" id="ARBA00000316"/>
    </source>
</evidence>
<accession>A0A432XQV0</accession>
<dbReference type="InterPro" id="IPR001608">
    <property type="entry name" value="Ala_racemase_N"/>
</dbReference>
<dbReference type="PANTHER" id="PTHR30511">
    <property type="entry name" value="ALANINE RACEMASE"/>
    <property type="match status" value="1"/>
</dbReference>
<dbReference type="PRINTS" id="PR00992">
    <property type="entry name" value="ALARACEMASE"/>
</dbReference>
<dbReference type="AlphaFoldDB" id="A0A432XQV0"/>
<dbReference type="OrthoDB" id="9813814at2"/>
<evidence type="ECO:0000313" key="9">
    <source>
        <dbReference type="EMBL" id="RUO51109.1"/>
    </source>
</evidence>
<evidence type="ECO:0000256" key="5">
    <source>
        <dbReference type="HAMAP-Rule" id="MF_01201"/>
    </source>
</evidence>
<dbReference type="PROSITE" id="PS00395">
    <property type="entry name" value="ALANINE_RACEMASE"/>
    <property type="match status" value="1"/>
</dbReference>
<feature type="active site" description="Proton acceptor; specific for L-alanine" evidence="5">
    <location>
        <position position="254"/>
    </location>
</feature>
<dbReference type="EMBL" id="PIPV01000013">
    <property type="protein sequence ID" value="RUO51109.1"/>
    <property type="molecule type" value="Genomic_DNA"/>
</dbReference>
<comment type="catalytic activity">
    <reaction evidence="1 5">
        <text>L-alanine = D-alanine</text>
        <dbReference type="Rhea" id="RHEA:20249"/>
        <dbReference type="ChEBI" id="CHEBI:57416"/>
        <dbReference type="ChEBI" id="CHEBI:57972"/>
        <dbReference type="EC" id="5.1.1.1"/>
    </reaction>
</comment>
<dbReference type="Proteomes" id="UP000287330">
    <property type="component" value="Unassembled WGS sequence"/>
</dbReference>
<dbReference type="RefSeq" id="WP_110576052.1">
    <property type="nucleotide sequence ID" value="NZ_PIPV01000013.1"/>
</dbReference>
<dbReference type="Pfam" id="PF00842">
    <property type="entry name" value="Ala_racemase_C"/>
    <property type="match status" value="1"/>
</dbReference>
<protein>
    <recommendedName>
        <fullName evidence="5">Alanine racemase</fullName>
        <ecNumber evidence="5">5.1.1.1</ecNumber>
    </recommendedName>
</protein>
<gene>
    <name evidence="9" type="primary">alr</name>
    <name evidence="9" type="ORF">CWE25_11920</name>
</gene>
<dbReference type="PANTHER" id="PTHR30511:SF0">
    <property type="entry name" value="ALANINE RACEMASE, CATABOLIC-RELATED"/>
    <property type="match status" value="1"/>
</dbReference>
<dbReference type="SUPFAM" id="SSF50621">
    <property type="entry name" value="Alanine racemase C-terminal domain-like"/>
    <property type="match status" value="1"/>
</dbReference>
<organism evidence="9 10">
    <name type="scientific">Idiomarina fontislapidosi</name>
    <dbReference type="NCBI Taxonomy" id="263723"/>
    <lineage>
        <taxon>Bacteria</taxon>
        <taxon>Pseudomonadati</taxon>
        <taxon>Pseudomonadota</taxon>
        <taxon>Gammaproteobacteria</taxon>
        <taxon>Alteromonadales</taxon>
        <taxon>Idiomarinaceae</taxon>
        <taxon>Idiomarina</taxon>
    </lineage>
</organism>
<dbReference type="Gene3D" id="3.20.20.10">
    <property type="entry name" value="Alanine racemase"/>
    <property type="match status" value="1"/>
</dbReference>
<evidence type="ECO:0000256" key="4">
    <source>
        <dbReference type="ARBA" id="ARBA00023235"/>
    </source>
</evidence>
<dbReference type="GO" id="GO:0008784">
    <property type="term" value="F:alanine racemase activity"/>
    <property type="evidence" value="ECO:0007669"/>
    <property type="project" value="UniProtKB-UniRule"/>
</dbReference>
<feature type="domain" description="Alanine racemase C-terminal" evidence="8">
    <location>
        <begin position="233"/>
        <end position="361"/>
    </location>
</feature>
<comment type="cofactor">
    <cofactor evidence="2 5 6">
        <name>pyridoxal 5'-phosphate</name>
        <dbReference type="ChEBI" id="CHEBI:597326"/>
    </cofactor>
</comment>
<comment type="caution">
    <text evidence="9">The sequence shown here is derived from an EMBL/GenBank/DDBJ whole genome shotgun (WGS) entry which is preliminary data.</text>
</comment>
<dbReference type="InterPro" id="IPR020622">
    <property type="entry name" value="Ala_racemase_pyridoxalP-BS"/>
</dbReference>
<dbReference type="GO" id="GO:0005829">
    <property type="term" value="C:cytosol"/>
    <property type="evidence" value="ECO:0007669"/>
    <property type="project" value="TreeGrafter"/>
</dbReference>
<dbReference type="InterPro" id="IPR009006">
    <property type="entry name" value="Ala_racemase/Decarboxylase_C"/>
</dbReference>
<comment type="similarity">
    <text evidence="5">Belongs to the alanine racemase family.</text>
</comment>
<dbReference type="GO" id="GO:0030632">
    <property type="term" value="P:D-alanine biosynthetic process"/>
    <property type="evidence" value="ECO:0007669"/>
    <property type="project" value="UniProtKB-UniRule"/>
</dbReference>
<feature type="modified residue" description="N6-(pyridoxal phosphate)lysine" evidence="5 6">
    <location>
        <position position="34"/>
    </location>
</feature>
<evidence type="ECO:0000256" key="7">
    <source>
        <dbReference type="PIRSR" id="PIRSR600821-52"/>
    </source>
</evidence>
<proteinExistence type="inferred from homology"/>
<dbReference type="NCBIfam" id="TIGR00492">
    <property type="entry name" value="alr"/>
    <property type="match status" value="1"/>
</dbReference>
<dbReference type="UniPathway" id="UPA00042">
    <property type="reaction ID" value="UER00497"/>
</dbReference>
<sequence length="361" mass="39792">MRPLVAEINLDALLHNYQLACNFAPNSQNVPVIKADAYGHGAVKCAKALEHMAPAFAVSCIDEALNLRHSGIRAPILLLEGFYEVSELPLIDEHQFWTTVHSEWQVSALLSFAPKRTIKVWVKVDSGMHRLGFSPNLAEKVWSAFCNSSHIEQVCLMSHFATADAVCSSYFSYQMEIMKQLKKRLGAPVSLANSAAILNHRVSHGEWNRLGVMLYGSDPLESPNELANNLKPVMTLRSKVIAIRELKPGESIGYGVRWKAKKCVLIAVVAAGYGDGYDRHAKDGTPILINGQRAEVVGRVSMDMITVDVTNVHGVRIGSEAILWGRANNGVTLSIDEIARHCDTISYTLMTGVTERVPKLY</sequence>
<keyword evidence="4 5" id="KW-0413">Isomerase</keyword>
<dbReference type="Gene3D" id="2.40.37.10">
    <property type="entry name" value="Lyase, Ornithine Decarboxylase, Chain A, domain 1"/>
    <property type="match status" value="1"/>
</dbReference>
<feature type="active site" description="Proton acceptor; specific for D-alanine" evidence="5">
    <location>
        <position position="34"/>
    </location>
</feature>
<feature type="binding site" evidence="5 7">
    <location>
        <position position="302"/>
    </location>
    <ligand>
        <name>substrate</name>
    </ligand>
</feature>
<feature type="binding site" evidence="5 7">
    <location>
        <position position="130"/>
    </location>
    <ligand>
        <name>substrate</name>
    </ligand>
</feature>
<reference evidence="10" key="1">
    <citation type="journal article" date="2018" name="Front. Microbiol.">
        <title>Genome-Based Analysis Reveals the Taxonomy and Diversity of the Family Idiomarinaceae.</title>
        <authorList>
            <person name="Liu Y."/>
            <person name="Lai Q."/>
            <person name="Shao Z."/>
        </authorList>
    </citation>
    <scope>NUCLEOTIDE SEQUENCE [LARGE SCALE GENOMIC DNA]</scope>
    <source>
        <strain evidence="10">F23</strain>
    </source>
</reference>
<dbReference type="SUPFAM" id="SSF51419">
    <property type="entry name" value="PLP-binding barrel"/>
    <property type="match status" value="1"/>
</dbReference>
<comment type="function">
    <text evidence="5">Catalyzes the interconversion of L-alanine and D-alanine. May also act on other amino acids.</text>
</comment>
<dbReference type="CDD" id="cd06827">
    <property type="entry name" value="PLPDE_III_AR_proteobact"/>
    <property type="match status" value="1"/>
</dbReference>
<keyword evidence="10" id="KW-1185">Reference proteome</keyword>
<dbReference type="EC" id="5.1.1.1" evidence="5"/>
<dbReference type="GO" id="GO:0030170">
    <property type="term" value="F:pyridoxal phosphate binding"/>
    <property type="evidence" value="ECO:0007669"/>
    <property type="project" value="UniProtKB-UniRule"/>
</dbReference>
<comment type="pathway">
    <text evidence="5">Amino-acid biosynthesis; D-alanine biosynthesis; D-alanine from L-alanine: step 1/1.</text>
</comment>
<evidence type="ECO:0000256" key="2">
    <source>
        <dbReference type="ARBA" id="ARBA00001933"/>
    </source>
</evidence>
<dbReference type="FunFam" id="3.20.20.10:FF:000002">
    <property type="entry name" value="Alanine racemase"/>
    <property type="match status" value="1"/>
</dbReference>
<evidence type="ECO:0000256" key="6">
    <source>
        <dbReference type="PIRSR" id="PIRSR600821-50"/>
    </source>
</evidence>
<dbReference type="HAMAP" id="MF_01201">
    <property type="entry name" value="Ala_racemase"/>
    <property type="match status" value="1"/>
</dbReference>
<dbReference type="SMART" id="SM01005">
    <property type="entry name" value="Ala_racemase_C"/>
    <property type="match status" value="1"/>
</dbReference>
<evidence type="ECO:0000313" key="10">
    <source>
        <dbReference type="Proteomes" id="UP000287330"/>
    </source>
</evidence>
<dbReference type="InterPro" id="IPR011079">
    <property type="entry name" value="Ala_racemase_C"/>
</dbReference>
<dbReference type="Pfam" id="PF01168">
    <property type="entry name" value="Ala_racemase_N"/>
    <property type="match status" value="1"/>
</dbReference>